<dbReference type="Proteomes" id="UP000324646">
    <property type="component" value="Chromosome"/>
</dbReference>
<dbReference type="EMBL" id="CP042243">
    <property type="protein sequence ID" value="QEK11439.1"/>
    <property type="molecule type" value="Genomic_DNA"/>
</dbReference>
<dbReference type="SUPFAM" id="SSF89392">
    <property type="entry name" value="Prokaryotic lipoproteins and lipoprotein localization factors"/>
    <property type="match status" value="1"/>
</dbReference>
<dbReference type="KEGG" id="crs:FQB35_03105"/>
<reference evidence="1 2" key="1">
    <citation type="submission" date="2019-07" db="EMBL/GenBank/DDBJ databases">
        <title>Complete genome of Crassaminicella thermophila SY095.</title>
        <authorList>
            <person name="Li X."/>
        </authorList>
    </citation>
    <scope>NUCLEOTIDE SEQUENCE [LARGE SCALE GENOMIC DNA]</scope>
    <source>
        <strain evidence="1 2">SY095</strain>
    </source>
</reference>
<keyword evidence="1" id="KW-0449">Lipoprotein</keyword>
<dbReference type="InterPro" id="IPR052944">
    <property type="entry name" value="Sporulation_related"/>
</dbReference>
<dbReference type="Gene3D" id="2.50.20.10">
    <property type="entry name" value="Lipoprotein localisation LolA/LolB/LppX"/>
    <property type="match status" value="1"/>
</dbReference>
<sequence length="206" mass="24575">MVIKKVLIGILLMLLIVGCSPKTEQDIFYEAQKKLNKMEGYSCQVEITSIGNKSPQKYIMKQWFKKPNKYKLELIYPENLKGKITISNGNRAWIYHPSIEQTWIMENFSNSKEQNMFLGYFLKNCLNSEKVDICTEELENQKYLVITTEIPGNHIYFHKEKLWLNQESMNPYLLQIFDMKGKLRIEVKYEKFKYNPKLQDDFFQLK</sequence>
<evidence type="ECO:0000313" key="2">
    <source>
        <dbReference type="Proteomes" id="UP000324646"/>
    </source>
</evidence>
<keyword evidence="2" id="KW-1185">Reference proteome</keyword>
<gene>
    <name evidence="1" type="ORF">FQB35_03105</name>
</gene>
<dbReference type="InterPro" id="IPR029046">
    <property type="entry name" value="LolA/LolB/LppX"/>
</dbReference>
<dbReference type="PANTHER" id="PTHR37507:SF2">
    <property type="entry name" value="SPORULATION PROTEIN YDCC"/>
    <property type="match status" value="1"/>
</dbReference>
<organism evidence="1 2">
    <name type="scientific">Crassaminicella thermophila</name>
    <dbReference type="NCBI Taxonomy" id="2599308"/>
    <lineage>
        <taxon>Bacteria</taxon>
        <taxon>Bacillati</taxon>
        <taxon>Bacillota</taxon>
        <taxon>Clostridia</taxon>
        <taxon>Eubacteriales</taxon>
        <taxon>Clostridiaceae</taxon>
        <taxon>Crassaminicella</taxon>
    </lineage>
</organism>
<proteinExistence type="predicted"/>
<dbReference type="Pfam" id="PF03548">
    <property type="entry name" value="LolA"/>
    <property type="match status" value="1"/>
</dbReference>
<accession>A0A5C0SEN1</accession>
<name>A0A5C0SEN1_CRATE</name>
<dbReference type="OrthoDB" id="2047841at2"/>
<dbReference type="PANTHER" id="PTHR37507">
    <property type="entry name" value="SPORULATION PROTEIN YDCC"/>
    <property type="match status" value="1"/>
</dbReference>
<protein>
    <submittedName>
        <fullName evidence="1">Outer membrane lipoprotein carrier protein LolA</fullName>
    </submittedName>
</protein>
<dbReference type="InterPro" id="IPR004564">
    <property type="entry name" value="OM_lipoprot_carrier_LolA-like"/>
</dbReference>
<dbReference type="PROSITE" id="PS51257">
    <property type="entry name" value="PROKAR_LIPOPROTEIN"/>
    <property type="match status" value="1"/>
</dbReference>
<evidence type="ECO:0000313" key="1">
    <source>
        <dbReference type="EMBL" id="QEK11439.1"/>
    </source>
</evidence>
<dbReference type="AlphaFoldDB" id="A0A5C0SEN1"/>